<dbReference type="GO" id="GO:0005634">
    <property type="term" value="C:nucleus"/>
    <property type="evidence" value="ECO:0007669"/>
    <property type="project" value="InterPro"/>
</dbReference>
<dbReference type="GO" id="GO:0030174">
    <property type="term" value="P:regulation of DNA-templated DNA replication initiation"/>
    <property type="evidence" value="ECO:0007669"/>
    <property type="project" value="TreeGrafter"/>
</dbReference>
<dbReference type="GO" id="GO:0007095">
    <property type="term" value="P:mitotic G2 DNA damage checkpoint signaling"/>
    <property type="evidence" value="ECO:0007669"/>
    <property type="project" value="TreeGrafter"/>
</dbReference>
<dbReference type="OrthoDB" id="5812172at2759"/>
<dbReference type="PANTHER" id="PTHR21556:SF2">
    <property type="entry name" value="TRESLIN"/>
    <property type="match status" value="1"/>
</dbReference>
<dbReference type="Pfam" id="PF21854">
    <property type="entry name" value="Treslin_N"/>
    <property type="match status" value="1"/>
</dbReference>
<evidence type="ECO:0008006" key="6">
    <source>
        <dbReference type="Google" id="ProtNLM"/>
    </source>
</evidence>
<feature type="region of interest" description="Disordered" evidence="1">
    <location>
        <begin position="942"/>
        <end position="970"/>
    </location>
</feature>
<dbReference type="GO" id="GO:0003682">
    <property type="term" value="F:chromatin binding"/>
    <property type="evidence" value="ECO:0007669"/>
    <property type="project" value="TreeGrafter"/>
</dbReference>
<dbReference type="InterPro" id="IPR026153">
    <property type="entry name" value="Treslin"/>
</dbReference>
<feature type="domain" description="Treslin N-terminal" evidence="2">
    <location>
        <begin position="10"/>
        <end position="210"/>
    </location>
</feature>
<protein>
    <recommendedName>
        <fullName evidence="6">Treslin</fullName>
    </recommendedName>
</protein>
<feature type="compositionally biased region" description="Basic and acidic residues" evidence="1">
    <location>
        <begin position="942"/>
        <end position="952"/>
    </location>
</feature>
<evidence type="ECO:0000259" key="3">
    <source>
        <dbReference type="Pfam" id="PF21855"/>
    </source>
</evidence>
<dbReference type="InterPro" id="IPR053920">
    <property type="entry name" value="Treslin_STD"/>
</dbReference>
<evidence type="ECO:0000259" key="2">
    <source>
        <dbReference type="Pfam" id="PF21854"/>
    </source>
</evidence>
<proteinExistence type="predicted"/>
<dbReference type="AlphaFoldDB" id="A0A8S3UL95"/>
<dbReference type="GO" id="GO:0033314">
    <property type="term" value="P:mitotic DNA replication checkpoint signaling"/>
    <property type="evidence" value="ECO:0007669"/>
    <property type="project" value="InterPro"/>
</dbReference>
<accession>A0A8S3UL95</accession>
<gene>
    <name evidence="4" type="ORF">MEDL_58066</name>
</gene>
<comment type="caution">
    <text evidence="4">The sequence shown here is derived from an EMBL/GenBank/DDBJ whole genome shotgun (WGS) entry which is preliminary data.</text>
</comment>
<dbReference type="PANTHER" id="PTHR21556">
    <property type="entry name" value="TRESLIN"/>
    <property type="match status" value="1"/>
</dbReference>
<dbReference type="EMBL" id="CAJPWZ010002825">
    <property type="protein sequence ID" value="CAG2246077.1"/>
    <property type="molecule type" value="Genomic_DNA"/>
</dbReference>
<dbReference type="InterPro" id="IPR053919">
    <property type="entry name" value="Treslin_N"/>
</dbReference>
<feature type="compositionally biased region" description="Basic and acidic residues" evidence="1">
    <location>
        <begin position="852"/>
        <end position="863"/>
    </location>
</feature>
<dbReference type="GO" id="GO:0006260">
    <property type="term" value="P:DNA replication"/>
    <property type="evidence" value="ECO:0007669"/>
    <property type="project" value="InterPro"/>
</dbReference>
<dbReference type="Pfam" id="PF21855">
    <property type="entry name" value="Treslin_STD"/>
    <property type="match status" value="1"/>
</dbReference>
<feature type="region of interest" description="Disordered" evidence="1">
    <location>
        <begin position="892"/>
        <end position="914"/>
    </location>
</feature>
<feature type="domain" description="Treslin STD" evidence="3">
    <location>
        <begin position="615"/>
        <end position="751"/>
    </location>
</feature>
<evidence type="ECO:0000256" key="1">
    <source>
        <dbReference type="SAM" id="MobiDB-lite"/>
    </source>
</evidence>
<organism evidence="4 5">
    <name type="scientific">Mytilus edulis</name>
    <name type="common">Blue mussel</name>
    <dbReference type="NCBI Taxonomy" id="6550"/>
    <lineage>
        <taxon>Eukaryota</taxon>
        <taxon>Metazoa</taxon>
        <taxon>Spiralia</taxon>
        <taxon>Lophotrochozoa</taxon>
        <taxon>Mollusca</taxon>
        <taxon>Bivalvia</taxon>
        <taxon>Autobranchia</taxon>
        <taxon>Pteriomorphia</taxon>
        <taxon>Mytilida</taxon>
        <taxon>Mytiloidea</taxon>
        <taxon>Mytilidae</taxon>
        <taxon>Mytilinae</taxon>
        <taxon>Mytilus</taxon>
    </lineage>
</organism>
<reference evidence="4" key="1">
    <citation type="submission" date="2021-03" db="EMBL/GenBank/DDBJ databases">
        <authorList>
            <person name="Bekaert M."/>
        </authorList>
    </citation>
    <scope>NUCLEOTIDE SEQUENCE</scope>
</reference>
<dbReference type="GO" id="GO:0010212">
    <property type="term" value="P:response to ionizing radiation"/>
    <property type="evidence" value="ECO:0007669"/>
    <property type="project" value="InterPro"/>
</dbReference>
<evidence type="ECO:0000313" key="4">
    <source>
        <dbReference type="EMBL" id="CAG2246077.1"/>
    </source>
</evidence>
<sequence length="998" mass="113875">MSSTSQNCQAVFLIDTFSEDDLEISLHYSRTLTLSIFRILGHLSADFPQNTKQKKTKHSLLKWGYKFFDSRLHCIKVEKYSFKEFKLKYFEEFERELLKRIKLVQKNVDAKSSSRKSSKMSPSDCLTRSLTDLTQDFEWETPDLFSPVKRRKIHQKKGSLNLDTEQASGNYVFMFTKCPKSAASLRQFAKKKNSFDIQSLKLVEDAIEKINGKVIPIDAVIQYGKQPLSCLSVQNIVFEFYFSRNSKQHLASCKGSSHQGILMYNGLQLCQLDIQILQKTHKRDTIRRSSDGPESCVSLNLPSVDGEITVQYNKLDLLQNLSVLEVYSTLHHSSSLSSHNEEVFICVGTSTDSCKSQRSSMFQNIISQLLNGKFDLVLLAKDLSRFFLMKPLTSVSATLTLVSTEVILEVEKQLIKKKDETFVAEDIEIPVKTNVKDWQGLMSKLCSSKVPNFKQEKNTDEKKKSIGGVFNPKCVDKTHLPGCQAPFITLIDKLNERISQLEFLSDSEVKTLRQLQKNYHIESRPPKLIDHTPQRSGLDVTQDNDKFNIHLDDNLLKDDKRKDSVPSRGQMILTRSKQAVKEKEEEPIKQTEGLTVKSKPVIDTPTNVDFKDENELKQYLCTMYDRNVNEDSSSLYAAVQPLVTITLYYMRESGKDNPQEACEQLLKSGIILSPESLREKHLNEDDIQMKIREYQLQIVLRLEVQSMIHGGDQNASVLEDKVDEIVTLLRTSLVENFIHNLPQMLGSIYDELMQPYPAELESILSPDQSAGDSSVFNQSLQSCGGDVSLSQPPSNVSDVLIDRAERKSSRSRKLIHHPSLADFGPKRQIVVATKSGKEKDQKTSTKHKRKEKDREKRKLERRQSVAVMETVKNSAKKRNKASHILKSPKYMKSSNRKLVSETPSHKQKGQNMWKRLEKERRRTQSVIDIKVVAESPVKLDVVEKQSPSEKNKPPRRSFYSAGPVNRSRSLTNSLELADRIAGRTSNFVKKQKDKVCLT</sequence>
<feature type="region of interest" description="Disordered" evidence="1">
    <location>
        <begin position="825"/>
        <end position="863"/>
    </location>
</feature>
<evidence type="ECO:0000313" key="5">
    <source>
        <dbReference type="Proteomes" id="UP000683360"/>
    </source>
</evidence>
<name>A0A8S3UL95_MYTED</name>
<keyword evidence="5" id="KW-1185">Reference proteome</keyword>
<dbReference type="Proteomes" id="UP000683360">
    <property type="component" value="Unassembled WGS sequence"/>
</dbReference>